<name>A0A2W4ZZ86_9BACT</name>
<feature type="domain" description="Transglycosylase SLT" evidence="2">
    <location>
        <begin position="73"/>
        <end position="177"/>
    </location>
</feature>
<dbReference type="PANTHER" id="PTHR37179:SF1">
    <property type="entry name" value="TRANSGLYCOSYLASE"/>
    <property type="match status" value="1"/>
</dbReference>
<organism evidence="3 4">
    <name type="scientific">Micavibrio aeruginosavorus</name>
    <dbReference type="NCBI Taxonomy" id="349221"/>
    <lineage>
        <taxon>Bacteria</taxon>
        <taxon>Pseudomonadati</taxon>
        <taxon>Bdellovibrionota</taxon>
        <taxon>Bdellovibrionia</taxon>
        <taxon>Bdellovibrionales</taxon>
        <taxon>Pseudobdellovibrionaceae</taxon>
        <taxon>Micavibrio</taxon>
    </lineage>
</organism>
<dbReference type="InterPro" id="IPR008258">
    <property type="entry name" value="Transglycosylase_SLT_dom_1"/>
</dbReference>
<dbReference type="SUPFAM" id="SSF53955">
    <property type="entry name" value="Lysozyme-like"/>
    <property type="match status" value="1"/>
</dbReference>
<dbReference type="InterPro" id="IPR023346">
    <property type="entry name" value="Lysozyme-like_dom_sf"/>
</dbReference>
<protein>
    <recommendedName>
        <fullName evidence="2">Transglycosylase SLT domain-containing protein</fullName>
    </recommendedName>
</protein>
<feature type="chain" id="PRO_5016109558" description="Transglycosylase SLT domain-containing protein" evidence="1">
    <location>
        <begin position="20"/>
        <end position="195"/>
    </location>
</feature>
<dbReference type="Pfam" id="PF01464">
    <property type="entry name" value="SLT"/>
    <property type="match status" value="1"/>
</dbReference>
<evidence type="ECO:0000313" key="3">
    <source>
        <dbReference type="EMBL" id="PZO86696.1"/>
    </source>
</evidence>
<evidence type="ECO:0000256" key="1">
    <source>
        <dbReference type="SAM" id="SignalP"/>
    </source>
</evidence>
<proteinExistence type="predicted"/>
<reference evidence="3 4" key="1">
    <citation type="submission" date="2017-08" db="EMBL/GenBank/DDBJ databases">
        <title>Infants hospitalized years apart are colonized by the same room-sourced microbial strains.</title>
        <authorList>
            <person name="Brooks B."/>
            <person name="Olm M.R."/>
            <person name="Firek B.A."/>
            <person name="Baker R."/>
            <person name="Thomas B.C."/>
            <person name="Morowitz M.J."/>
            <person name="Banfield J.F."/>
        </authorList>
    </citation>
    <scope>NUCLEOTIDE SEQUENCE [LARGE SCALE GENOMIC DNA]</scope>
    <source>
        <strain evidence="3">S2_018_000_R2_104</strain>
    </source>
</reference>
<sequence length="195" mass="22169">MQLFAIFAGAFAFLFPRQAQGLMTVATNAIKQTSTQIKNTGGEVFGPFLPANVWTATKVKQVAAKYVFEYGLNCNPVMIAAMVKIESRYNPKAYRFEKHLNDASYGLMQTMTKTAQWLYDDMKYRAFPRPTGSDLYDGYVSLYFGMAYVDYLSKYGKKQRDERWIVESYNGGPGNSNPGTQNHLRKYYEAKTEVA</sequence>
<dbReference type="Gene3D" id="1.10.530.10">
    <property type="match status" value="1"/>
</dbReference>
<gene>
    <name evidence="3" type="ORF">DI626_05780</name>
</gene>
<evidence type="ECO:0000313" key="4">
    <source>
        <dbReference type="Proteomes" id="UP000249557"/>
    </source>
</evidence>
<dbReference type="PANTHER" id="PTHR37179">
    <property type="entry name" value="TRANSGLYCOSYLASE"/>
    <property type="match status" value="1"/>
</dbReference>
<keyword evidence="1" id="KW-0732">Signal</keyword>
<dbReference type="EMBL" id="QFNK01000098">
    <property type="protein sequence ID" value="PZO86696.1"/>
    <property type="molecule type" value="Genomic_DNA"/>
</dbReference>
<comment type="caution">
    <text evidence="3">The sequence shown here is derived from an EMBL/GenBank/DDBJ whole genome shotgun (WGS) entry which is preliminary data.</text>
</comment>
<accession>A0A2W4ZZ86</accession>
<dbReference type="AlphaFoldDB" id="A0A2W4ZZ86"/>
<evidence type="ECO:0000259" key="2">
    <source>
        <dbReference type="Pfam" id="PF01464"/>
    </source>
</evidence>
<dbReference type="Proteomes" id="UP000249557">
    <property type="component" value="Unassembled WGS sequence"/>
</dbReference>
<feature type="signal peptide" evidence="1">
    <location>
        <begin position="1"/>
        <end position="19"/>
    </location>
</feature>